<name>A0A127A2C7_9MICC</name>
<evidence type="ECO:0000256" key="6">
    <source>
        <dbReference type="ARBA" id="ARBA00022759"/>
    </source>
</evidence>
<keyword evidence="7 9" id="KW-0378">Hydrolase</keyword>
<evidence type="ECO:0000256" key="3">
    <source>
        <dbReference type="ARBA" id="ARBA00022552"/>
    </source>
</evidence>
<keyword evidence="9" id="KW-0963">Cytoplasm</keyword>
<dbReference type="InterPro" id="IPR002036">
    <property type="entry name" value="YbeY"/>
</dbReference>
<keyword evidence="2 9" id="KW-0690">Ribosome biogenesis</keyword>
<dbReference type="AlphaFoldDB" id="A0A127A2C7"/>
<keyword evidence="11" id="KW-1185">Reference proteome</keyword>
<evidence type="ECO:0000256" key="4">
    <source>
        <dbReference type="ARBA" id="ARBA00022722"/>
    </source>
</evidence>
<evidence type="ECO:0000313" key="10">
    <source>
        <dbReference type="EMBL" id="AMM32765.1"/>
    </source>
</evidence>
<dbReference type="PANTHER" id="PTHR46986:SF1">
    <property type="entry name" value="ENDORIBONUCLEASE YBEY, CHLOROPLASTIC"/>
    <property type="match status" value="1"/>
</dbReference>
<keyword evidence="5 9" id="KW-0479">Metal-binding</keyword>
<dbReference type="GO" id="GO:0008270">
    <property type="term" value="F:zinc ion binding"/>
    <property type="evidence" value="ECO:0007669"/>
    <property type="project" value="UniProtKB-UniRule"/>
</dbReference>
<keyword evidence="6 9" id="KW-0255">Endonuclease</keyword>
<evidence type="ECO:0000256" key="2">
    <source>
        <dbReference type="ARBA" id="ARBA00022517"/>
    </source>
</evidence>
<proteinExistence type="inferred from homology"/>
<evidence type="ECO:0000256" key="7">
    <source>
        <dbReference type="ARBA" id="ARBA00022801"/>
    </source>
</evidence>
<protein>
    <recommendedName>
        <fullName evidence="9">Endoribonuclease YbeY</fullName>
        <ecNumber evidence="9">3.1.-.-</ecNumber>
    </recommendedName>
</protein>
<dbReference type="Proteomes" id="UP000070134">
    <property type="component" value="Chromosome"/>
</dbReference>
<reference evidence="10 11" key="1">
    <citation type="submission" date="2016-02" db="EMBL/GenBank/DDBJ databases">
        <title>Complete genome of Sinomonas atrocyanea KCTC 3377.</title>
        <authorList>
            <person name="Kim K.M."/>
        </authorList>
    </citation>
    <scope>NUCLEOTIDE SEQUENCE [LARGE SCALE GENOMIC DNA]</scope>
    <source>
        <strain evidence="10 11">KCTC 3377</strain>
    </source>
</reference>
<dbReference type="GO" id="GO:0006364">
    <property type="term" value="P:rRNA processing"/>
    <property type="evidence" value="ECO:0007669"/>
    <property type="project" value="UniProtKB-UniRule"/>
</dbReference>
<dbReference type="PATRIC" id="fig|37927.3.peg.2149"/>
<dbReference type="NCBIfam" id="TIGR00043">
    <property type="entry name" value="rRNA maturation RNase YbeY"/>
    <property type="match status" value="1"/>
</dbReference>
<dbReference type="Gene3D" id="3.40.390.30">
    <property type="entry name" value="Metalloproteases ('zincins'), catalytic domain"/>
    <property type="match status" value="1"/>
</dbReference>
<organism evidence="10 11">
    <name type="scientific">Sinomonas atrocyanea</name>
    <dbReference type="NCBI Taxonomy" id="37927"/>
    <lineage>
        <taxon>Bacteria</taxon>
        <taxon>Bacillati</taxon>
        <taxon>Actinomycetota</taxon>
        <taxon>Actinomycetes</taxon>
        <taxon>Micrococcales</taxon>
        <taxon>Micrococcaceae</taxon>
        <taxon>Sinomonas</taxon>
    </lineage>
</organism>
<dbReference type="OrthoDB" id="9807740at2"/>
<feature type="binding site" evidence="9">
    <location>
        <position position="120"/>
    </location>
    <ligand>
        <name>Zn(2+)</name>
        <dbReference type="ChEBI" id="CHEBI:29105"/>
        <note>catalytic</note>
    </ligand>
</feature>
<accession>A0A127A2C7</accession>
<comment type="subcellular location">
    <subcellularLocation>
        <location evidence="9">Cytoplasm</location>
    </subcellularLocation>
</comment>
<comment type="function">
    <text evidence="9">Single strand-specific metallo-endoribonuclease involved in late-stage 70S ribosome quality control and in maturation of the 3' terminus of the 16S rRNA.</text>
</comment>
<evidence type="ECO:0000256" key="8">
    <source>
        <dbReference type="ARBA" id="ARBA00022833"/>
    </source>
</evidence>
<dbReference type="KEGG" id="satk:SA2016_2095"/>
<sequence>MSIEVNNESGLEVDAEALVRLARFVFDRLWLHPQTELSILLVDEEAMERLHLELMDEPGPTDVLSVPMDELTPGAPGRPTPQGMLGDIAICPQVAAQQAERGGHAADDELLLLATHGILHLLGFDHAEPEEREEMFTLQRELLTEFLGRPAPSETVA</sequence>
<dbReference type="GO" id="GO:0004222">
    <property type="term" value="F:metalloendopeptidase activity"/>
    <property type="evidence" value="ECO:0007669"/>
    <property type="project" value="InterPro"/>
</dbReference>
<dbReference type="InterPro" id="IPR023091">
    <property type="entry name" value="MetalPrtase_cat_dom_sf_prd"/>
</dbReference>
<dbReference type="SUPFAM" id="SSF55486">
    <property type="entry name" value="Metalloproteases ('zincins'), catalytic domain"/>
    <property type="match status" value="1"/>
</dbReference>
<evidence type="ECO:0000256" key="1">
    <source>
        <dbReference type="ARBA" id="ARBA00010875"/>
    </source>
</evidence>
<dbReference type="EMBL" id="CP014518">
    <property type="protein sequence ID" value="AMM32765.1"/>
    <property type="molecule type" value="Genomic_DNA"/>
</dbReference>
<keyword evidence="8 9" id="KW-0862">Zinc</keyword>
<dbReference type="EC" id="3.1.-.-" evidence="9"/>
<dbReference type="RefSeq" id="WP_066497835.1">
    <property type="nucleotide sequence ID" value="NZ_BJMO01000004.1"/>
</dbReference>
<evidence type="ECO:0000256" key="5">
    <source>
        <dbReference type="ARBA" id="ARBA00022723"/>
    </source>
</evidence>
<dbReference type="Pfam" id="PF02130">
    <property type="entry name" value="YbeY"/>
    <property type="match status" value="1"/>
</dbReference>
<comment type="cofactor">
    <cofactor evidence="9">
        <name>Zn(2+)</name>
        <dbReference type="ChEBI" id="CHEBI:29105"/>
    </cofactor>
    <text evidence="9">Binds 1 zinc ion.</text>
</comment>
<keyword evidence="3 9" id="KW-0698">rRNA processing</keyword>
<keyword evidence="4 9" id="KW-0540">Nuclease</keyword>
<feature type="binding site" evidence="9">
    <location>
        <position position="126"/>
    </location>
    <ligand>
        <name>Zn(2+)</name>
        <dbReference type="ChEBI" id="CHEBI:29105"/>
        <note>catalytic</note>
    </ligand>
</feature>
<dbReference type="GO" id="GO:0005737">
    <property type="term" value="C:cytoplasm"/>
    <property type="evidence" value="ECO:0007669"/>
    <property type="project" value="UniProtKB-SubCell"/>
</dbReference>
<dbReference type="HAMAP" id="MF_00009">
    <property type="entry name" value="Endoribonucl_YbeY"/>
    <property type="match status" value="1"/>
</dbReference>
<dbReference type="STRING" id="37927.SA2016_2095"/>
<dbReference type="PANTHER" id="PTHR46986">
    <property type="entry name" value="ENDORIBONUCLEASE YBEY, CHLOROPLASTIC"/>
    <property type="match status" value="1"/>
</dbReference>
<dbReference type="PROSITE" id="PS01306">
    <property type="entry name" value="UPF0054"/>
    <property type="match status" value="1"/>
</dbReference>
<dbReference type="InterPro" id="IPR020549">
    <property type="entry name" value="YbeY_CS"/>
</dbReference>
<gene>
    <name evidence="9" type="primary">ybeY</name>
    <name evidence="10" type="ORF">SA2016_2095</name>
</gene>
<dbReference type="GO" id="GO:0004521">
    <property type="term" value="F:RNA endonuclease activity"/>
    <property type="evidence" value="ECO:0007669"/>
    <property type="project" value="UniProtKB-UniRule"/>
</dbReference>
<comment type="similarity">
    <text evidence="1 9">Belongs to the endoribonuclease YbeY family.</text>
</comment>
<evidence type="ECO:0000313" key="11">
    <source>
        <dbReference type="Proteomes" id="UP000070134"/>
    </source>
</evidence>
<evidence type="ECO:0000256" key="9">
    <source>
        <dbReference type="HAMAP-Rule" id="MF_00009"/>
    </source>
</evidence>
<feature type="binding site" evidence="9">
    <location>
        <position position="116"/>
    </location>
    <ligand>
        <name>Zn(2+)</name>
        <dbReference type="ChEBI" id="CHEBI:29105"/>
        <note>catalytic</note>
    </ligand>
</feature>